<evidence type="ECO:0000259" key="7">
    <source>
        <dbReference type="PROSITE" id="PS50110"/>
    </source>
</evidence>
<dbReference type="PROSITE" id="PS50110">
    <property type="entry name" value="RESPONSE_REGULATORY"/>
    <property type="match status" value="1"/>
</dbReference>
<dbReference type="GO" id="GO:0006355">
    <property type="term" value="P:regulation of DNA-templated transcription"/>
    <property type="evidence" value="ECO:0007669"/>
    <property type="project" value="InterPro"/>
</dbReference>
<dbReference type="GO" id="GO:0000160">
    <property type="term" value="P:phosphorelay signal transduction system"/>
    <property type="evidence" value="ECO:0007669"/>
    <property type="project" value="InterPro"/>
</dbReference>
<dbReference type="SMART" id="SM00448">
    <property type="entry name" value="REC"/>
    <property type="match status" value="1"/>
</dbReference>
<dbReference type="PROSITE" id="PS00622">
    <property type="entry name" value="HTH_LUXR_1"/>
    <property type="match status" value="1"/>
</dbReference>
<dbReference type="Pfam" id="PF00072">
    <property type="entry name" value="Response_reg"/>
    <property type="match status" value="1"/>
</dbReference>
<dbReference type="InterPro" id="IPR011006">
    <property type="entry name" value="CheY-like_superfamily"/>
</dbReference>
<dbReference type="SUPFAM" id="SSF46894">
    <property type="entry name" value="C-terminal effector domain of the bipartite response regulators"/>
    <property type="match status" value="1"/>
</dbReference>
<protein>
    <submittedName>
        <fullName evidence="8">LuxR family two component transcriptional regulator</fullName>
    </submittedName>
</protein>
<keyword evidence="4" id="KW-0804">Transcription</keyword>
<feature type="modified residue" description="4-aspartylphosphate" evidence="5">
    <location>
        <position position="73"/>
    </location>
</feature>
<evidence type="ECO:0000259" key="6">
    <source>
        <dbReference type="PROSITE" id="PS50043"/>
    </source>
</evidence>
<dbReference type="InterPro" id="IPR016032">
    <property type="entry name" value="Sig_transdc_resp-reg_C-effctor"/>
</dbReference>
<evidence type="ECO:0000256" key="3">
    <source>
        <dbReference type="ARBA" id="ARBA00023125"/>
    </source>
</evidence>
<dbReference type="InterPro" id="IPR001789">
    <property type="entry name" value="Sig_transdc_resp-reg_receiver"/>
</dbReference>
<dbReference type="SUPFAM" id="SSF52172">
    <property type="entry name" value="CheY-like"/>
    <property type="match status" value="1"/>
</dbReference>
<feature type="domain" description="HTH luxR-type" evidence="6">
    <location>
        <begin position="181"/>
        <end position="246"/>
    </location>
</feature>
<dbReference type="EMBL" id="VJWE01000011">
    <property type="protein sequence ID" value="TWG39305.1"/>
    <property type="molecule type" value="Genomic_DNA"/>
</dbReference>
<evidence type="ECO:0000256" key="5">
    <source>
        <dbReference type="PROSITE-ProRule" id="PRU00169"/>
    </source>
</evidence>
<name>A0A561XT73_ACIDE</name>
<dbReference type="PRINTS" id="PR00038">
    <property type="entry name" value="HTHLUXR"/>
</dbReference>
<reference evidence="8 9" key="1">
    <citation type="journal article" date="2015" name="Stand. Genomic Sci.">
        <title>Genomic Encyclopedia of Bacterial and Archaeal Type Strains, Phase III: the genomes of soil and plant-associated and newly described type strains.</title>
        <authorList>
            <person name="Whitman W.B."/>
            <person name="Woyke T."/>
            <person name="Klenk H.P."/>
            <person name="Zhou Y."/>
            <person name="Lilburn T.G."/>
            <person name="Beck B.J."/>
            <person name="De Vos P."/>
            <person name="Vandamme P."/>
            <person name="Eisen J.A."/>
            <person name="Garrity G."/>
            <person name="Hugenholtz P."/>
            <person name="Kyrpides N.C."/>
        </authorList>
    </citation>
    <scope>NUCLEOTIDE SEQUENCE [LARGE SCALE GENOMIC DNA]</scope>
    <source>
        <strain evidence="8 9">DSM 64</strain>
    </source>
</reference>
<dbReference type="CDD" id="cd06170">
    <property type="entry name" value="LuxR_C_like"/>
    <property type="match status" value="1"/>
</dbReference>
<dbReference type="SMART" id="SM00421">
    <property type="entry name" value="HTH_LUXR"/>
    <property type="match status" value="1"/>
</dbReference>
<evidence type="ECO:0000256" key="1">
    <source>
        <dbReference type="ARBA" id="ARBA00022553"/>
    </source>
</evidence>
<dbReference type="PANTHER" id="PTHR43214:SF41">
    <property type="entry name" value="NITRATE_NITRITE RESPONSE REGULATOR PROTEIN NARP"/>
    <property type="match status" value="1"/>
</dbReference>
<dbReference type="CDD" id="cd17535">
    <property type="entry name" value="REC_NarL-like"/>
    <property type="match status" value="1"/>
</dbReference>
<accession>A0A561XT73</accession>
<organism evidence="8 9">
    <name type="scientific">Acidovorax delafieldii</name>
    <name type="common">Pseudomonas delafieldii</name>
    <dbReference type="NCBI Taxonomy" id="47920"/>
    <lineage>
        <taxon>Bacteria</taxon>
        <taxon>Pseudomonadati</taxon>
        <taxon>Pseudomonadota</taxon>
        <taxon>Betaproteobacteria</taxon>
        <taxon>Burkholderiales</taxon>
        <taxon>Comamonadaceae</taxon>
        <taxon>Acidovorax</taxon>
    </lineage>
</organism>
<dbReference type="Gene3D" id="3.40.50.2300">
    <property type="match status" value="1"/>
</dbReference>
<keyword evidence="3" id="KW-0238">DNA-binding</keyword>
<dbReference type="RefSeq" id="WP_146870184.1">
    <property type="nucleotide sequence ID" value="NZ_VJWE01000011.1"/>
</dbReference>
<feature type="domain" description="Response regulatory" evidence="7">
    <location>
        <begin position="22"/>
        <end position="138"/>
    </location>
</feature>
<dbReference type="PANTHER" id="PTHR43214">
    <property type="entry name" value="TWO-COMPONENT RESPONSE REGULATOR"/>
    <property type="match status" value="1"/>
</dbReference>
<dbReference type="Proteomes" id="UP000321485">
    <property type="component" value="Unassembled WGS sequence"/>
</dbReference>
<dbReference type="InterPro" id="IPR039420">
    <property type="entry name" value="WalR-like"/>
</dbReference>
<evidence type="ECO:0000256" key="2">
    <source>
        <dbReference type="ARBA" id="ARBA00023015"/>
    </source>
</evidence>
<proteinExistence type="predicted"/>
<dbReference type="PROSITE" id="PS50043">
    <property type="entry name" value="HTH_LUXR_2"/>
    <property type="match status" value="1"/>
</dbReference>
<evidence type="ECO:0000313" key="9">
    <source>
        <dbReference type="Proteomes" id="UP000321485"/>
    </source>
</evidence>
<gene>
    <name evidence="8" type="ORF">ATF69_1173</name>
</gene>
<sequence length="249" mass="26138">MTTSVLPVATTPASAPTTPPVTLLVVDDHTLFRRGLIALLSQYEGLSVVGEAGDAAQALRLVPQLQPQVILLDNHLPGVMGVDAIQGLREVSPASRVLMLTVSEDAQDLATALRNGAQGYLLKTIDGDLLAQAIRRAARGEPVVSPELMGKLVAAFRSQGAPEITPVASIPADAAAVAAGAASGFTPLSPREEDVLREIARGASNKEIARTLDIAETTVKIHVQHILRKLGLSSRVQAAVYASDRQRAE</sequence>
<evidence type="ECO:0000313" key="8">
    <source>
        <dbReference type="EMBL" id="TWG39305.1"/>
    </source>
</evidence>
<dbReference type="Pfam" id="PF00196">
    <property type="entry name" value="GerE"/>
    <property type="match status" value="1"/>
</dbReference>
<comment type="caution">
    <text evidence="8">The sequence shown here is derived from an EMBL/GenBank/DDBJ whole genome shotgun (WGS) entry which is preliminary data.</text>
</comment>
<dbReference type="AlphaFoldDB" id="A0A561XT73"/>
<keyword evidence="1 5" id="KW-0597">Phosphoprotein</keyword>
<dbReference type="InterPro" id="IPR000792">
    <property type="entry name" value="Tscrpt_reg_LuxR_C"/>
</dbReference>
<dbReference type="GO" id="GO:0003677">
    <property type="term" value="F:DNA binding"/>
    <property type="evidence" value="ECO:0007669"/>
    <property type="project" value="UniProtKB-KW"/>
</dbReference>
<evidence type="ECO:0000256" key="4">
    <source>
        <dbReference type="ARBA" id="ARBA00023163"/>
    </source>
</evidence>
<dbReference type="GeneID" id="51110244"/>
<keyword evidence="2" id="KW-0805">Transcription regulation</keyword>
<dbReference type="InterPro" id="IPR058245">
    <property type="entry name" value="NreC/VraR/RcsB-like_REC"/>
</dbReference>